<gene>
    <name evidence="1" type="ORF">PHAVU_001G195200g</name>
</gene>
<dbReference type="Gramene" id="ESW34959">
    <property type="protein sequence ID" value="ESW34959"/>
    <property type="gene ID" value="PHAVU_001G195200g"/>
</dbReference>
<dbReference type="OrthoDB" id="10379466at2759"/>
<evidence type="ECO:0000313" key="1">
    <source>
        <dbReference type="EMBL" id="ESW34959.1"/>
    </source>
</evidence>
<dbReference type="AlphaFoldDB" id="V7CXV4"/>
<reference evidence="2" key="1">
    <citation type="journal article" date="2014" name="Nat. Genet.">
        <title>A reference genome for common bean and genome-wide analysis of dual domestications.</title>
        <authorList>
            <person name="Schmutz J."/>
            <person name="McClean P.E."/>
            <person name="Mamidi S."/>
            <person name="Wu G.A."/>
            <person name="Cannon S.B."/>
            <person name="Grimwood J."/>
            <person name="Jenkins J."/>
            <person name="Shu S."/>
            <person name="Song Q."/>
            <person name="Chavarro C."/>
            <person name="Torres-Torres M."/>
            <person name="Geffroy V."/>
            <person name="Moghaddam S.M."/>
            <person name="Gao D."/>
            <person name="Abernathy B."/>
            <person name="Barry K."/>
            <person name="Blair M."/>
            <person name="Brick M.A."/>
            <person name="Chovatia M."/>
            <person name="Gepts P."/>
            <person name="Goodstein D.M."/>
            <person name="Gonzales M."/>
            <person name="Hellsten U."/>
            <person name="Hyten D.L."/>
            <person name="Jia G."/>
            <person name="Kelly J.D."/>
            <person name="Kudrna D."/>
            <person name="Lee R."/>
            <person name="Richard M.M."/>
            <person name="Miklas P.N."/>
            <person name="Osorno J.M."/>
            <person name="Rodrigues J."/>
            <person name="Thareau V."/>
            <person name="Urrea C.A."/>
            <person name="Wang M."/>
            <person name="Yu Y."/>
            <person name="Zhang M."/>
            <person name="Wing R.A."/>
            <person name="Cregan P.B."/>
            <person name="Rokhsar D.S."/>
            <person name="Jackson S.A."/>
        </authorList>
    </citation>
    <scope>NUCLEOTIDE SEQUENCE [LARGE SCALE GENOMIC DNA]</scope>
    <source>
        <strain evidence="2">cv. G19833</strain>
    </source>
</reference>
<sequence>MRTHQYICNPCFSIVNRLHLHLHSKAQRPIFHLIFSHLLHQLILHKGFIILPPNLPSCELQMQLHILPLVQVKRVRRGHRNRIFWVLFIEYGEVNDAEVDARDVGVCDRKLGIPRGIESSTTCGEV</sequence>
<proteinExistence type="predicted"/>
<protein>
    <submittedName>
        <fullName evidence="1">Uncharacterized protein</fullName>
    </submittedName>
</protein>
<name>V7CXV4_PHAVU</name>
<dbReference type="Proteomes" id="UP000000226">
    <property type="component" value="Chromosome 1"/>
</dbReference>
<accession>V7CXV4</accession>
<dbReference type="EMBL" id="CM002288">
    <property type="protein sequence ID" value="ESW34959.1"/>
    <property type="molecule type" value="Genomic_DNA"/>
</dbReference>
<organism evidence="1 2">
    <name type="scientific">Phaseolus vulgaris</name>
    <name type="common">Kidney bean</name>
    <name type="synonym">French bean</name>
    <dbReference type="NCBI Taxonomy" id="3885"/>
    <lineage>
        <taxon>Eukaryota</taxon>
        <taxon>Viridiplantae</taxon>
        <taxon>Streptophyta</taxon>
        <taxon>Embryophyta</taxon>
        <taxon>Tracheophyta</taxon>
        <taxon>Spermatophyta</taxon>
        <taxon>Magnoliopsida</taxon>
        <taxon>eudicotyledons</taxon>
        <taxon>Gunneridae</taxon>
        <taxon>Pentapetalae</taxon>
        <taxon>rosids</taxon>
        <taxon>fabids</taxon>
        <taxon>Fabales</taxon>
        <taxon>Fabaceae</taxon>
        <taxon>Papilionoideae</taxon>
        <taxon>50 kb inversion clade</taxon>
        <taxon>NPAAA clade</taxon>
        <taxon>indigoferoid/millettioid clade</taxon>
        <taxon>Phaseoleae</taxon>
        <taxon>Phaseolus</taxon>
    </lineage>
</organism>
<keyword evidence="2" id="KW-1185">Reference proteome</keyword>
<evidence type="ECO:0000313" key="2">
    <source>
        <dbReference type="Proteomes" id="UP000000226"/>
    </source>
</evidence>